<organism evidence="5 6">
    <name type="scientific">Desulfonema limicola</name>
    <dbReference type="NCBI Taxonomy" id="45656"/>
    <lineage>
        <taxon>Bacteria</taxon>
        <taxon>Pseudomonadati</taxon>
        <taxon>Thermodesulfobacteriota</taxon>
        <taxon>Desulfobacteria</taxon>
        <taxon>Desulfobacterales</taxon>
        <taxon>Desulfococcaceae</taxon>
        <taxon>Desulfonema</taxon>
    </lineage>
</organism>
<dbReference type="PANTHER" id="PTHR48104:SF30">
    <property type="entry name" value="METACASPASE-1"/>
    <property type="match status" value="1"/>
</dbReference>
<dbReference type="Pfam" id="PF00656">
    <property type="entry name" value="Peptidase_C14"/>
    <property type="match status" value="1"/>
</dbReference>
<evidence type="ECO:0000256" key="1">
    <source>
        <dbReference type="SAM" id="MobiDB-lite"/>
    </source>
</evidence>
<evidence type="ECO:0000259" key="3">
    <source>
        <dbReference type="Pfam" id="PF00656"/>
    </source>
</evidence>
<feature type="compositionally biased region" description="Polar residues" evidence="1">
    <location>
        <begin position="167"/>
        <end position="177"/>
    </location>
</feature>
<dbReference type="Pfam" id="PF14326">
    <property type="entry name" value="DUF4384"/>
    <property type="match status" value="1"/>
</dbReference>
<sequence>MKKVYLKYLKTSMAFICYVSLILFASQTVIAVTGPSAGKPAGEKYALLIGIDKYTGSDFKPLQGAKNDVKLIKEILVSRFNINPENITMLLDENADHDTIKMEFENLAQRLNPEDMVYIHYSGHGSYTCDLNGDEDPAWAKDSTWVSYGTRSSSSSSVQNCGEIRDSQNNQALSASRSVSPGKLKDYDILDDEIHNWLASLEKKTSQVIFVSDSCHSGTVSRGEETLMTRGIPIDMRPHPLGTAPASPSILSGLRVTACLDSEKANEYNAQGVIHGLFTWFWAQSLQDSHPGQTWKDLYNQTCARIRAASSYPQHPQIEGNRDQAVFGGQFKEHVNTIPVTYVSYDGKEAKIGAGTLTGVTKGSVFRKYDPDSDIKNLPSLEIIHTEANTSKGRTAGTLKVGDMMTLETYQHNTEPLKIMIRADSEKDKPLADKIRKAVTGLSAYEITANQNETAFVIQILRPKKKDGNYIYKSENDTLPQSFEDQPAECWVLNEHEHLYNEKLKISAQDPEKCIKLLCDNLSKIAKVKNLTALSAAPGQESFFDLNITIWHEAPQGITAGIIEVDGKRWQKEETVNAEELEEYNLKSGSLLTFSIYNKSERDYYVYLINITSDGDIIPFYPPPYQSPESAKVRAGYERRVEEVTLQVEKPKEYVRLIASLEPIDIYILNQKGFENRSESRLSPIEELLIIKAGHTRGKVQGAIPAASWTTVQGTFNIE</sequence>
<gene>
    <name evidence="5" type="ORF">dnl_40500</name>
</gene>
<dbReference type="InterPro" id="IPR011600">
    <property type="entry name" value="Pept_C14_caspase"/>
</dbReference>
<proteinExistence type="predicted"/>
<dbReference type="PANTHER" id="PTHR48104">
    <property type="entry name" value="METACASPASE-4"/>
    <property type="match status" value="1"/>
</dbReference>
<dbReference type="InterPro" id="IPR025493">
    <property type="entry name" value="DUF4384"/>
</dbReference>
<dbReference type="InterPro" id="IPR029030">
    <property type="entry name" value="Caspase-like_dom_sf"/>
</dbReference>
<dbReference type="AlphaFoldDB" id="A0A975GHT6"/>
<accession>A0A975GHT6</accession>
<keyword evidence="6" id="KW-1185">Reference proteome</keyword>
<dbReference type="RefSeq" id="WP_207687710.1">
    <property type="nucleotide sequence ID" value="NZ_CP061799.1"/>
</dbReference>
<name>A0A975GHT6_9BACT</name>
<feature type="signal peptide" evidence="2">
    <location>
        <begin position="1"/>
        <end position="31"/>
    </location>
</feature>
<dbReference type="EMBL" id="CP061799">
    <property type="protein sequence ID" value="QTA81704.1"/>
    <property type="molecule type" value="Genomic_DNA"/>
</dbReference>
<keyword evidence="2" id="KW-0732">Signal</keyword>
<dbReference type="GO" id="GO:0006508">
    <property type="term" value="P:proteolysis"/>
    <property type="evidence" value="ECO:0007669"/>
    <property type="project" value="InterPro"/>
</dbReference>
<dbReference type="Gene3D" id="3.40.50.1460">
    <property type="match status" value="1"/>
</dbReference>
<dbReference type="GO" id="GO:0004197">
    <property type="term" value="F:cysteine-type endopeptidase activity"/>
    <property type="evidence" value="ECO:0007669"/>
    <property type="project" value="InterPro"/>
</dbReference>
<feature type="domain" description="DUF4384" evidence="4">
    <location>
        <begin position="588"/>
        <end position="663"/>
    </location>
</feature>
<dbReference type="GO" id="GO:0005737">
    <property type="term" value="C:cytoplasm"/>
    <property type="evidence" value="ECO:0007669"/>
    <property type="project" value="TreeGrafter"/>
</dbReference>
<evidence type="ECO:0000313" key="6">
    <source>
        <dbReference type="Proteomes" id="UP000663720"/>
    </source>
</evidence>
<protein>
    <submittedName>
        <fullName evidence="5">DUF4384</fullName>
    </submittedName>
</protein>
<dbReference type="KEGG" id="dli:dnl_40500"/>
<evidence type="ECO:0000313" key="5">
    <source>
        <dbReference type="EMBL" id="QTA81704.1"/>
    </source>
</evidence>
<dbReference type="SUPFAM" id="SSF52129">
    <property type="entry name" value="Caspase-like"/>
    <property type="match status" value="1"/>
</dbReference>
<dbReference type="InterPro" id="IPR050452">
    <property type="entry name" value="Metacaspase"/>
</dbReference>
<reference evidence="5" key="1">
    <citation type="journal article" date="2021" name="Microb. Physiol.">
        <title>Proteogenomic Insights into the Physiology of Marine, Sulfate-Reducing, Filamentous Desulfonema limicola and Desulfonema magnum.</title>
        <authorList>
            <person name="Schnaars V."/>
            <person name="Wohlbrand L."/>
            <person name="Scheve S."/>
            <person name="Hinrichs C."/>
            <person name="Reinhardt R."/>
            <person name="Rabus R."/>
        </authorList>
    </citation>
    <scope>NUCLEOTIDE SEQUENCE</scope>
    <source>
        <strain evidence="5">5ac10</strain>
    </source>
</reference>
<evidence type="ECO:0000256" key="2">
    <source>
        <dbReference type="SAM" id="SignalP"/>
    </source>
</evidence>
<feature type="region of interest" description="Disordered" evidence="1">
    <location>
        <begin position="150"/>
        <end position="177"/>
    </location>
</feature>
<feature type="domain" description="Peptidase C14 caspase" evidence="3">
    <location>
        <begin position="44"/>
        <end position="320"/>
    </location>
</feature>
<dbReference type="Proteomes" id="UP000663720">
    <property type="component" value="Chromosome"/>
</dbReference>
<evidence type="ECO:0000259" key="4">
    <source>
        <dbReference type="Pfam" id="PF14326"/>
    </source>
</evidence>
<feature type="chain" id="PRO_5037031462" evidence="2">
    <location>
        <begin position="32"/>
        <end position="719"/>
    </location>
</feature>